<evidence type="ECO:0000313" key="2">
    <source>
        <dbReference type="Proteomes" id="UP000289437"/>
    </source>
</evidence>
<evidence type="ECO:0000313" key="1">
    <source>
        <dbReference type="EMBL" id="RXH54669.1"/>
    </source>
</evidence>
<proteinExistence type="predicted"/>
<gene>
    <name evidence="1" type="ORF">GRAN_3773</name>
</gene>
<dbReference type="EMBL" id="RDSM01000003">
    <property type="protein sequence ID" value="RXH54669.1"/>
    <property type="molecule type" value="Genomic_DNA"/>
</dbReference>
<organism evidence="1 2">
    <name type="scientific">Granulicella sibirica</name>
    <dbReference type="NCBI Taxonomy" id="2479048"/>
    <lineage>
        <taxon>Bacteria</taxon>
        <taxon>Pseudomonadati</taxon>
        <taxon>Acidobacteriota</taxon>
        <taxon>Terriglobia</taxon>
        <taxon>Terriglobales</taxon>
        <taxon>Acidobacteriaceae</taxon>
        <taxon>Granulicella</taxon>
    </lineage>
</organism>
<protein>
    <submittedName>
        <fullName evidence="1">Uncharacterized protein</fullName>
    </submittedName>
</protein>
<reference evidence="2" key="2">
    <citation type="submission" date="2019-02" db="EMBL/GenBank/DDBJ databases">
        <title>Granulicella sibirica sp. nov., a psychrotolerant acidobacterium isolated from an organic soil layer in forested tundra, West Siberia.</title>
        <authorList>
            <person name="Oshkin I.Y."/>
            <person name="Kulichevskaya I.S."/>
            <person name="Rijpstra W.I.C."/>
            <person name="Sinninghe Damste J.S."/>
            <person name="Rakitin A.L."/>
            <person name="Ravin N.V."/>
            <person name="Dedysh S.N."/>
        </authorList>
    </citation>
    <scope>NUCLEOTIDE SEQUENCE [LARGE SCALE GENOMIC DNA]</scope>
    <source>
        <strain evidence="2">AF10</strain>
    </source>
</reference>
<dbReference type="Proteomes" id="UP000289437">
    <property type="component" value="Unassembled WGS sequence"/>
</dbReference>
<reference evidence="1 2" key="1">
    <citation type="submission" date="2018-11" db="EMBL/GenBank/DDBJ databases">
        <authorList>
            <person name="Mardanov A.V."/>
            <person name="Ravin N.V."/>
            <person name="Dedysh S.N."/>
        </authorList>
    </citation>
    <scope>NUCLEOTIDE SEQUENCE [LARGE SCALE GENOMIC DNA]</scope>
    <source>
        <strain evidence="1 2">AF10</strain>
    </source>
</reference>
<name>A0A4Q0SYQ9_9BACT</name>
<dbReference type="AlphaFoldDB" id="A0A4Q0SYQ9"/>
<comment type="caution">
    <text evidence="1">The sequence shown here is derived from an EMBL/GenBank/DDBJ whole genome shotgun (WGS) entry which is preliminary data.</text>
</comment>
<keyword evidence="2" id="KW-1185">Reference proteome</keyword>
<sequence length="311" mass="33632">MSTTLEPHRPLFVSNCRKDPPFAASLTERIAMATFPITVDATALSNTAYLIIGPPTGFNIFPPNSSALGWTANSQAYTVSMETGDYLFQIESGGVNSFHFQISATGTITYAAEYAAFLSGEGTSELRVLGYKVQLDARYITGQVFWSGNLAIDNNNLPIPLETFNLIPLDTYKVSASDENDWAFGVDNTGKVFYDQSFDYAQGGFLQGAGTTKLTLLGYPLLIDARNAGEAGVRISSDTGVPFATSGVTYANLLPGCIYVLEFEDGVLSSATFRFSDVGVLTLTHQLPWVLSLDKFHGVPRLTVNRVTLAH</sequence>
<accession>A0A4Q0SYQ9</accession>